<dbReference type="Proteomes" id="UP000597507">
    <property type="component" value="Unassembled WGS sequence"/>
</dbReference>
<dbReference type="RefSeq" id="WP_188900332.1">
    <property type="nucleotide sequence ID" value="NZ_BMKS01000006.1"/>
</dbReference>
<sequence length="128" mass="14616">MRVWTVHAPPEAAPARRPRAPVLLREAFSWTAFLFGALWFLWHRMWLVLLIYLAVAALIAALLPERVAPYAAFALQLLVGFHARDLRRWTLERRGWRLAAIVAARDEDAAWARLLAERPDLARAAARA</sequence>
<evidence type="ECO:0008006" key="4">
    <source>
        <dbReference type="Google" id="ProtNLM"/>
    </source>
</evidence>
<evidence type="ECO:0000313" key="2">
    <source>
        <dbReference type="EMBL" id="GGG34640.1"/>
    </source>
</evidence>
<evidence type="ECO:0000256" key="1">
    <source>
        <dbReference type="SAM" id="Phobius"/>
    </source>
</evidence>
<organism evidence="2 3">
    <name type="scientific">Caldovatus sediminis</name>
    <dbReference type="NCBI Taxonomy" id="2041189"/>
    <lineage>
        <taxon>Bacteria</taxon>
        <taxon>Pseudomonadati</taxon>
        <taxon>Pseudomonadota</taxon>
        <taxon>Alphaproteobacteria</taxon>
        <taxon>Acetobacterales</taxon>
        <taxon>Roseomonadaceae</taxon>
        <taxon>Caldovatus</taxon>
    </lineage>
</organism>
<name>A0A8J2ZC57_9PROT</name>
<gene>
    <name evidence="2" type="ORF">GCM10010964_23200</name>
</gene>
<dbReference type="EMBL" id="BMKS01000006">
    <property type="protein sequence ID" value="GGG34640.1"/>
    <property type="molecule type" value="Genomic_DNA"/>
</dbReference>
<dbReference type="AlphaFoldDB" id="A0A8J2ZC57"/>
<accession>A0A8J2ZC57</accession>
<proteinExistence type="predicted"/>
<keyword evidence="1" id="KW-0812">Transmembrane</keyword>
<comment type="caution">
    <text evidence="2">The sequence shown here is derived from an EMBL/GenBank/DDBJ whole genome shotgun (WGS) entry which is preliminary data.</text>
</comment>
<keyword evidence="3" id="KW-1185">Reference proteome</keyword>
<dbReference type="InterPro" id="IPR024399">
    <property type="entry name" value="DUF2628"/>
</dbReference>
<feature type="transmembrane region" description="Helical" evidence="1">
    <location>
        <begin position="22"/>
        <end position="41"/>
    </location>
</feature>
<dbReference type="Pfam" id="PF10947">
    <property type="entry name" value="DUF2628"/>
    <property type="match status" value="1"/>
</dbReference>
<feature type="transmembrane region" description="Helical" evidence="1">
    <location>
        <begin position="46"/>
        <end position="64"/>
    </location>
</feature>
<evidence type="ECO:0000313" key="3">
    <source>
        <dbReference type="Proteomes" id="UP000597507"/>
    </source>
</evidence>
<keyword evidence="1" id="KW-0472">Membrane</keyword>
<protein>
    <recommendedName>
        <fullName evidence="4">DUF2628 domain-containing protein</fullName>
    </recommendedName>
</protein>
<reference evidence="2 3" key="1">
    <citation type="journal article" date="2014" name="Int. J. Syst. Evol. Microbiol.">
        <title>Complete genome sequence of Corynebacterium casei LMG S-19264T (=DSM 44701T), isolated from a smear-ripened cheese.</title>
        <authorList>
            <consortium name="US DOE Joint Genome Institute (JGI-PGF)"/>
            <person name="Walter F."/>
            <person name="Albersmeier A."/>
            <person name="Kalinowski J."/>
            <person name="Ruckert C."/>
        </authorList>
    </citation>
    <scope>NUCLEOTIDE SEQUENCE [LARGE SCALE GENOMIC DNA]</scope>
    <source>
        <strain evidence="2 3">CGMCC 1.16330</strain>
    </source>
</reference>
<keyword evidence="1" id="KW-1133">Transmembrane helix</keyword>